<dbReference type="EMBL" id="NRRE01000020">
    <property type="protein sequence ID" value="MBK1696744.1"/>
    <property type="molecule type" value="Genomic_DNA"/>
</dbReference>
<gene>
    <name evidence="2" type="ORF">CKO21_05745</name>
</gene>
<reference evidence="2" key="1">
    <citation type="submission" date="2017-08" db="EMBL/GenBank/DDBJ databases">
        <authorList>
            <person name="Imhoff J.F."/>
            <person name="Rahn T."/>
            <person name="Kuenzel S."/>
            <person name="Neulinger S.C."/>
        </authorList>
    </citation>
    <scope>NUCLEOTIDE SEQUENCE</scope>
    <source>
        <strain evidence="2">DSM 9154</strain>
    </source>
</reference>
<dbReference type="AlphaFoldDB" id="A0A934QH79"/>
<comment type="caution">
    <text evidence="2">The sequence shown here is derived from an EMBL/GenBank/DDBJ whole genome shotgun (WGS) entry which is preliminary data.</text>
</comment>
<keyword evidence="1" id="KW-0732">Signal</keyword>
<evidence type="ECO:0000313" key="2">
    <source>
        <dbReference type="EMBL" id="MBK1696744.1"/>
    </source>
</evidence>
<feature type="signal peptide" evidence="1">
    <location>
        <begin position="1"/>
        <end position="20"/>
    </location>
</feature>
<dbReference type="RefSeq" id="WP_027287228.1">
    <property type="nucleotide sequence ID" value="NZ_NRRE01000020.1"/>
</dbReference>
<accession>A0A934QH79</accession>
<name>A0A934QH79_9PROT</name>
<organism evidence="2 3">
    <name type="scientific">Rhodovibrio salinarum</name>
    <dbReference type="NCBI Taxonomy" id="1087"/>
    <lineage>
        <taxon>Bacteria</taxon>
        <taxon>Pseudomonadati</taxon>
        <taxon>Pseudomonadota</taxon>
        <taxon>Alphaproteobacteria</taxon>
        <taxon>Rhodospirillales</taxon>
        <taxon>Rhodovibrionaceae</taxon>
        <taxon>Rhodovibrio</taxon>
    </lineage>
</organism>
<dbReference type="Proteomes" id="UP000778970">
    <property type="component" value="Unassembled WGS sequence"/>
</dbReference>
<sequence length="234" mass="25703">MRRLTTLALALLLAAGPAQALEPLGDRGLAVVNGGGGEFFLTPVPITWQIAYSSNTGRVVHMAWLPEGQETDNWADKVSIQLFPGETGITGKQLLDQIARRYAQDCRNLLGTQTDVQQTRGRTVAFRLLGCTKHAQTGRGELALFRVVEGTESLYLVQRAWRTPTFDTEHLPFSRDILGKTRLWLQGGRVCQANSPEAEFACPPRLADAIQTTSLDKPVNVIKLGQHDGKAQQE</sequence>
<feature type="chain" id="PRO_5037067285" evidence="1">
    <location>
        <begin position="21"/>
        <end position="234"/>
    </location>
</feature>
<protein>
    <submittedName>
        <fullName evidence="2">Uncharacterized protein</fullName>
    </submittedName>
</protein>
<evidence type="ECO:0000313" key="3">
    <source>
        <dbReference type="Proteomes" id="UP000778970"/>
    </source>
</evidence>
<proteinExistence type="predicted"/>
<evidence type="ECO:0000256" key="1">
    <source>
        <dbReference type="SAM" id="SignalP"/>
    </source>
</evidence>
<keyword evidence="3" id="KW-1185">Reference proteome</keyword>
<reference evidence="2" key="2">
    <citation type="journal article" date="2020" name="Microorganisms">
        <title>Osmotic Adaptation and Compatible Solute Biosynthesis of Phototrophic Bacteria as Revealed from Genome Analyses.</title>
        <authorList>
            <person name="Imhoff J.F."/>
            <person name="Rahn T."/>
            <person name="Kunzel S."/>
            <person name="Keller A."/>
            <person name="Neulinger S.C."/>
        </authorList>
    </citation>
    <scope>NUCLEOTIDE SEQUENCE</scope>
    <source>
        <strain evidence="2">DSM 9154</strain>
    </source>
</reference>